<keyword evidence="1" id="KW-1133">Transmembrane helix</keyword>
<dbReference type="Proteomes" id="UP000001064">
    <property type="component" value="Unassembled WGS sequence"/>
</dbReference>
<dbReference type="VEuPathDB" id="AmoebaDB:DICPUDRAFT_148109"/>
<evidence type="ECO:0000313" key="3">
    <source>
        <dbReference type="Proteomes" id="UP000001064"/>
    </source>
</evidence>
<dbReference type="PANTHER" id="PTHR12246">
    <property type="entry name" value="PALMITOYLTRANSFERASE ZDHHC16"/>
    <property type="match status" value="1"/>
</dbReference>
<feature type="transmembrane region" description="Helical" evidence="1">
    <location>
        <begin position="6"/>
        <end position="25"/>
    </location>
</feature>
<dbReference type="KEGG" id="dpp:DICPUDRAFT_148109"/>
<accession>F0ZA99</accession>
<dbReference type="InParanoid" id="F0ZA99"/>
<gene>
    <name evidence="2" type="ORF">DICPUDRAFT_148109</name>
</gene>
<feature type="transmembrane region" description="Helical" evidence="1">
    <location>
        <begin position="37"/>
        <end position="55"/>
    </location>
</feature>
<dbReference type="InterPro" id="IPR039859">
    <property type="entry name" value="PFA4/ZDH16/20/ERF2-like"/>
</dbReference>
<organism evidence="2 3">
    <name type="scientific">Dictyostelium purpureum</name>
    <name type="common">Slime mold</name>
    <dbReference type="NCBI Taxonomy" id="5786"/>
    <lineage>
        <taxon>Eukaryota</taxon>
        <taxon>Amoebozoa</taxon>
        <taxon>Evosea</taxon>
        <taxon>Eumycetozoa</taxon>
        <taxon>Dictyostelia</taxon>
        <taxon>Dictyosteliales</taxon>
        <taxon>Dictyosteliaceae</taxon>
        <taxon>Dictyostelium</taxon>
    </lineage>
</organism>
<dbReference type="FunCoup" id="F0ZA99">
    <property type="interactions" value="181"/>
</dbReference>
<dbReference type="GO" id="GO:0016409">
    <property type="term" value="F:palmitoyltransferase activity"/>
    <property type="evidence" value="ECO:0007669"/>
    <property type="project" value="InterPro"/>
</dbReference>
<keyword evidence="3" id="KW-1185">Reference proteome</keyword>
<evidence type="ECO:0000256" key="1">
    <source>
        <dbReference type="SAM" id="Phobius"/>
    </source>
</evidence>
<reference evidence="3" key="1">
    <citation type="journal article" date="2011" name="Genome Biol.">
        <title>Comparative genomics of the social amoebae Dictyostelium discoideum and Dictyostelium purpureum.</title>
        <authorList>
            <consortium name="US DOE Joint Genome Institute (JGI-PGF)"/>
            <person name="Sucgang R."/>
            <person name="Kuo A."/>
            <person name="Tian X."/>
            <person name="Salerno W."/>
            <person name="Parikh A."/>
            <person name="Feasley C.L."/>
            <person name="Dalin E."/>
            <person name="Tu H."/>
            <person name="Huang E."/>
            <person name="Barry K."/>
            <person name="Lindquist E."/>
            <person name="Shapiro H."/>
            <person name="Bruce D."/>
            <person name="Schmutz J."/>
            <person name="Salamov A."/>
            <person name="Fey P."/>
            <person name="Gaudet P."/>
            <person name="Anjard C."/>
            <person name="Babu M.M."/>
            <person name="Basu S."/>
            <person name="Bushmanova Y."/>
            <person name="van der Wel H."/>
            <person name="Katoh-Kurasawa M."/>
            <person name="Dinh C."/>
            <person name="Coutinho P.M."/>
            <person name="Saito T."/>
            <person name="Elias M."/>
            <person name="Schaap P."/>
            <person name="Kay R.R."/>
            <person name="Henrissat B."/>
            <person name="Eichinger L."/>
            <person name="Rivero F."/>
            <person name="Putnam N.H."/>
            <person name="West C.M."/>
            <person name="Loomis W.F."/>
            <person name="Chisholm R.L."/>
            <person name="Shaulsky G."/>
            <person name="Strassmann J.E."/>
            <person name="Queller D.C."/>
            <person name="Kuspa A."/>
            <person name="Grigoriev I.V."/>
        </authorList>
    </citation>
    <scope>NUCLEOTIDE SEQUENCE [LARGE SCALE GENOMIC DNA]</scope>
    <source>
        <strain evidence="3">QSDP1</strain>
    </source>
</reference>
<keyword evidence="1" id="KW-0472">Membrane</keyword>
<dbReference type="AlphaFoldDB" id="F0ZA99"/>
<protein>
    <recommendedName>
        <fullName evidence="4">Protein S-acyltransferase</fullName>
    </recommendedName>
</protein>
<proteinExistence type="predicted"/>
<dbReference type="EMBL" id="GL870963">
    <property type="protein sequence ID" value="EGC39111.1"/>
    <property type="molecule type" value="Genomic_DNA"/>
</dbReference>
<keyword evidence="1" id="KW-0812">Transmembrane</keyword>
<dbReference type="GeneID" id="10510247"/>
<sequence>MYSISVIGVFIFIFFAIICQWVLIYEPLDFYNKTIGQFYIFIYHILSALLIHSYWKSIITPPGSPDTNWIPEGKTSDDLKLLNEQFRAKSENHHTFSKSTTVYVDDDLTTITVQGFAQYVLLSSLLEQIIASNVTNVDDSLAAVKTPTKNKEEEIFFIIPDPLITVLFILNLSGLIPVFLGVLGLFFYQLEFILYNYTPVEKYPRKSQGKYARKNGFKFKWRYDRGFKQNFKDVFGDSPIYWFLSLGYPKSDGTYFKENEIYKNQQQKILETETKRLLSTSKNGASVDLEMEERDPVPYSGYIENV</sequence>
<evidence type="ECO:0008006" key="4">
    <source>
        <dbReference type="Google" id="ProtNLM"/>
    </source>
</evidence>
<name>F0ZA99_DICPU</name>
<dbReference type="OrthoDB" id="331948at2759"/>
<evidence type="ECO:0000313" key="2">
    <source>
        <dbReference type="EMBL" id="EGC39111.1"/>
    </source>
</evidence>
<feature type="transmembrane region" description="Helical" evidence="1">
    <location>
        <begin position="163"/>
        <end position="188"/>
    </location>
</feature>
<dbReference type="RefSeq" id="XP_003284363.1">
    <property type="nucleotide sequence ID" value="XM_003284315.1"/>
</dbReference>